<dbReference type="STRING" id="1300350.Z948_2821"/>
<feature type="signal peptide" evidence="1">
    <location>
        <begin position="1"/>
        <end position="20"/>
    </location>
</feature>
<sequence>MNKISIGVFAAMLMAGPAAAQSFKATNGVIVRPAGNGFSVTGDGGFGARGIWCAAADYALRNERARNAQRLYISKPRKPGLGQRDPITFTLNPQGLTPVSASILGASLRQKGANLSVGHAIGFCADHKLTRGGRG</sequence>
<dbReference type="OrthoDB" id="7862366at2"/>
<reference evidence="2 3" key="1">
    <citation type="submission" date="2014-01" db="EMBL/GenBank/DDBJ databases">
        <title>Sulfitobacter donghicola JCM 14565 Genome Sequencing.</title>
        <authorList>
            <person name="Lai Q."/>
            <person name="Hong Z."/>
        </authorList>
    </citation>
    <scope>NUCLEOTIDE SEQUENCE [LARGE SCALE GENOMIC DNA]</scope>
    <source>
        <strain evidence="2 3">JCM 14565</strain>
    </source>
</reference>
<feature type="chain" id="PRO_5001689740" evidence="1">
    <location>
        <begin position="21"/>
        <end position="135"/>
    </location>
</feature>
<proteinExistence type="predicted"/>
<dbReference type="RefSeq" id="WP_037951990.1">
    <property type="nucleotide sequence ID" value="NZ_JAMC01000003.1"/>
</dbReference>
<evidence type="ECO:0000313" key="2">
    <source>
        <dbReference type="EMBL" id="KEJ89285.1"/>
    </source>
</evidence>
<dbReference type="eggNOG" id="ENOG5032U1B">
    <property type="taxonomic scope" value="Bacteria"/>
</dbReference>
<evidence type="ECO:0000256" key="1">
    <source>
        <dbReference type="SAM" id="SignalP"/>
    </source>
</evidence>
<organism evidence="2 3">
    <name type="scientific">Sulfitobacter donghicola DSW-25 = KCTC 12864 = JCM 14565</name>
    <dbReference type="NCBI Taxonomy" id="1300350"/>
    <lineage>
        <taxon>Bacteria</taxon>
        <taxon>Pseudomonadati</taxon>
        <taxon>Pseudomonadota</taxon>
        <taxon>Alphaproteobacteria</taxon>
        <taxon>Rhodobacterales</taxon>
        <taxon>Roseobacteraceae</taxon>
        <taxon>Sulfitobacter</taxon>
    </lineage>
</organism>
<accession>A0A073II86</accession>
<dbReference type="Proteomes" id="UP000027734">
    <property type="component" value="Unassembled WGS sequence"/>
</dbReference>
<name>A0A073II86_9RHOB</name>
<keyword evidence="1" id="KW-0732">Signal</keyword>
<dbReference type="EMBL" id="JAMC01000003">
    <property type="protein sequence ID" value="KEJ89285.1"/>
    <property type="molecule type" value="Genomic_DNA"/>
</dbReference>
<protein>
    <submittedName>
        <fullName evidence="2">Uncharacterized protein</fullName>
    </submittedName>
</protein>
<evidence type="ECO:0000313" key="3">
    <source>
        <dbReference type="Proteomes" id="UP000027734"/>
    </source>
</evidence>
<gene>
    <name evidence="2" type="ORF">DSW25_09690</name>
</gene>
<comment type="caution">
    <text evidence="2">The sequence shown here is derived from an EMBL/GenBank/DDBJ whole genome shotgun (WGS) entry which is preliminary data.</text>
</comment>
<dbReference type="AlphaFoldDB" id="A0A073II86"/>
<keyword evidence="3" id="KW-1185">Reference proteome</keyword>